<evidence type="ECO:0000256" key="3">
    <source>
        <dbReference type="ARBA" id="ARBA00022475"/>
    </source>
</evidence>
<dbReference type="InterPro" id="IPR027417">
    <property type="entry name" value="P-loop_NTPase"/>
</dbReference>
<evidence type="ECO:0000313" key="10">
    <source>
        <dbReference type="EMBL" id="RKS84764.1"/>
    </source>
</evidence>
<accession>A0A495RC42</accession>
<evidence type="ECO:0000256" key="4">
    <source>
        <dbReference type="ARBA" id="ARBA00022741"/>
    </source>
</evidence>
<dbReference type="RefSeq" id="WP_121145638.1">
    <property type="nucleotide sequence ID" value="NZ_RBWY01000004.1"/>
</dbReference>
<dbReference type="InterPro" id="IPR045865">
    <property type="entry name" value="ACT-like_dom_sf"/>
</dbReference>
<evidence type="ECO:0000313" key="11">
    <source>
        <dbReference type="Proteomes" id="UP000278542"/>
    </source>
</evidence>
<dbReference type="PANTHER" id="PTHR43166">
    <property type="entry name" value="AMINO ACID IMPORT ATP-BINDING PROTEIN"/>
    <property type="match status" value="1"/>
</dbReference>
<keyword evidence="7" id="KW-0029">Amino-acid transport</keyword>
<dbReference type="Gene3D" id="3.40.50.300">
    <property type="entry name" value="P-loop containing nucleotide triphosphate hydrolases"/>
    <property type="match status" value="1"/>
</dbReference>
<evidence type="ECO:0000256" key="6">
    <source>
        <dbReference type="ARBA" id="ARBA00022967"/>
    </source>
</evidence>
<dbReference type="PANTHER" id="PTHR43166:SF30">
    <property type="entry name" value="METHIONINE IMPORT ATP-BINDING PROTEIN METN"/>
    <property type="match status" value="1"/>
</dbReference>
<protein>
    <submittedName>
        <fullName evidence="10">D-methionine transport system ATP-binding protein</fullName>
    </submittedName>
</protein>
<dbReference type="EMBL" id="RBWY01000004">
    <property type="protein sequence ID" value="RKS84764.1"/>
    <property type="molecule type" value="Genomic_DNA"/>
</dbReference>
<dbReference type="SUPFAM" id="SSF52540">
    <property type="entry name" value="P-loop containing nucleoside triphosphate hydrolases"/>
    <property type="match status" value="1"/>
</dbReference>
<comment type="caution">
    <text evidence="10">The sequence shown here is derived from an EMBL/GenBank/DDBJ whole genome shotgun (WGS) entry which is preliminary data.</text>
</comment>
<dbReference type="Proteomes" id="UP000278542">
    <property type="component" value="Unassembled WGS sequence"/>
</dbReference>
<dbReference type="Pfam" id="PF00005">
    <property type="entry name" value="ABC_tran"/>
    <property type="match status" value="1"/>
</dbReference>
<keyword evidence="5 10" id="KW-0067">ATP-binding</keyword>
<gene>
    <name evidence="10" type="ORF">DES39_1980</name>
</gene>
<dbReference type="GO" id="GO:0006865">
    <property type="term" value="P:amino acid transport"/>
    <property type="evidence" value="ECO:0007669"/>
    <property type="project" value="UniProtKB-KW"/>
</dbReference>
<dbReference type="SMART" id="SM00930">
    <property type="entry name" value="NIL"/>
    <property type="match status" value="1"/>
</dbReference>
<keyword evidence="8" id="KW-0472">Membrane</keyword>
<dbReference type="PROSITE" id="PS00211">
    <property type="entry name" value="ABC_TRANSPORTER_1"/>
    <property type="match status" value="1"/>
</dbReference>
<comment type="subcellular location">
    <subcellularLocation>
        <location evidence="1">Cell inner membrane</location>
        <topology evidence="1">Peripheral membrane protein</topology>
    </subcellularLocation>
</comment>
<dbReference type="InterPro" id="IPR003439">
    <property type="entry name" value="ABC_transporter-like_ATP-bd"/>
</dbReference>
<dbReference type="InterPro" id="IPR017871">
    <property type="entry name" value="ABC_transporter-like_CS"/>
</dbReference>
<organism evidence="10 11">
    <name type="scientific">Orbus hercynius</name>
    <dbReference type="NCBI Taxonomy" id="593135"/>
    <lineage>
        <taxon>Bacteria</taxon>
        <taxon>Pseudomonadati</taxon>
        <taxon>Pseudomonadota</taxon>
        <taxon>Gammaproteobacteria</taxon>
        <taxon>Orbales</taxon>
        <taxon>Orbaceae</taxon>
        <taxon>Orbus</taxon>
    </lineage>
</organism>
<dbReference type="GO" id="GO:0016887">
    <property type="term" value="F:ATP hydrolysis activity"/>
    <property type="evidence" value="ECO:0007669"/>
    <property type="project" value="InterPro"/>
</dbReference>
<evidence type="ECO:0000256" key="1">
    <source>
        <dbReference type="ARBA" id="ARBA00004417"/>
    </source>
</evidence>
<keyword evidence="2" id="KW-0813">Transport</keyword>
<dbReference type="OrthoDB" id="9802264at2"/>
<keyword evidence="6" id="KW-1278">Translocase</keyword>
<evidence type="ECO:0000256" key="5">
    <source>
        <dbReference type="ARBA" id="ARBA00022840"/>
    </source>
</evidence>
<reference evidence="10 11" key="1">
    <citation type="submission" date="2018-10" db="EMBL/GenBank/DDBJ databases">
        <title>Genomic Encyclopedia of Type Strains, Phase IV (KMG-IV): sequencing the most valuable type-strain genomes for metagenomic binning, comparative biology and taxonomic classification.</title>
        <authorList>
            <person name="Goeker M."/>
        </authorList>
    </citation>
    <scope>NUCLEOTIDE SEQUENCE [LARGE SCALE GENOMIC DNA]</scope>
    <source>
        <strain evidence="10 11">DSM 22228</strain>
    </source>
</reference>
<keyword evidence="11" id="KW-1185">Reference proteome</keyword>
<dbReference type="GO" id="GO:0005524">
    <property type="term" value="F:ATP binding"/>
    <property type="evidence" value="ECO:0007669"/>
    <property type="project" value="UniProtKB-KW"/>
</dbReference>
<dbReference type="InterPro" id="IPR050086">
    <property type="entry name" value="MetN_ABC_transporter-like"/>
</dbReference>
<evidence type="ECO:0000256" key="8">
    <source>
        <dbReference type="ARBA" id="ARBA00023136"/>
    </source>
</evidence>
<dbReference type="AlphaFoldDB" id="A0A495RC42"/>
<dbReference type="SUPFAM" id="SSF55021">
    <property type="entry name" value="ACT-like"/>
    <property type="match status" value="1"/>
</dbReference>
<evidence type="ECO:0000256" key="7">
    <source>
        <dbReference type="ARBA" id="ARBA00022970"/>
    </source>
</evidence>
<dbReference type="InterPro" id="IPR003593">
    <property type="entry name" value="AAA+_ATPase"/>
</dbReference>
<dbReference type="Pfam" id="PF09383">
    <property type="entry name" value="NIL"/>
    <property type="match status" value="1"/>
</dbReference>
<dbReference type="PROSITE" id="PS50893">
    <property type="entry name" value="ABC_TRANSPORTER_2"/>
    <property type="match status" value="1"/>
</dbReference>
<keyword evidence="4" id="KW-0547">Nucleotide-binding</keyword>
<dbReference type="Gene3D" id="3.30.70.260">
    <property type="match status" value="1"/>
</dbReference>
<evidence type="ECO:0000256" key="2">
    <source>
        <dbReference type="ARBA" id="ARBA00022448"/>
    </source>
</evidence>
<evidence type="ECO:0000259" key="9">
    <source>
        <dbReference type="PROSITE" id="PS50893"/>
    </source>
</evidence>
<dbReference type="InterPro" id="IPR041701">
    <property type="entry name" value="MetN_ABC"/>
</dbReference>
<feature type="domain" description="ABC transporter" evidence="9">
    <location>
        <begin position="6"/>
        <end position="245"/>
    </location>
</feature>
<proteinExistence type="predicted"/>
<dbReference type="SMART" id="SM00382">
    <property type="entry name" value="AAA"/>
    <property type="match status" value="1"/>
</dbReference>
<sequence>MNKPLIQVSNVSVAFKVKDRIVNAVKNASFNVYQGDIFGIIGSSGAGKSTLVRTLNRLASPTQGQIYVNGTNIASLKGKDLQQFRFDVGMIFQNFNLASSKTVYDNIAFVLKAAGKRGLAVEQRVKELLKLVSLTDKANAYPAELSGGQKQRVGIARALANDAKILLCDEATSALDPQTTTSILDLLKQLNREFKLTIVLITHEIDVIKKICNRVAVMSQGEIVELNNTFDLFASPQQAFTQSFLNIDENTALPSKVKKNAKGKLVRLRYINENATEPVLFQSAKQTNVSFNILHGFIEYFNDQALGNLVVELIGANDDISSLIHLLKSYHVIVEEVK</sequence>
<dbReference type="CDD" id="cd03258">
    <property type="entry name" value="ABC_MetN_methionine_transporter"/>
    <property type="match status" value="1"/>
</dbReference>
<dbReference type="GO" id="GO:0005886">
    <property type="term" value="C:plasma membrane"/>
    <property type="evidence" value="ECO:0007669"/>
    <property type="project" value="UniProtKB-SubCell"/>
</dbReference>
<name>A0A495RC42_9GAMM</name>
<dbReference type="InterPro" id="IPR018449">
    <property type="entry name" value="NIL_domain"/>
</dbReference>
<keyword evidence="3" id="KW-1003">Cell membrane</keyword>